<protein>
    <submittedName>
        <fullName evidence="2">Uncharacterized protein</fullName>
    </submittedName>
</protein>
<keyword evidence="1" id="KW-0732">Signal</keyword>
<accession>A0AAD7F1W0</accession>
<feature type="chain" id="PRO_5042091903" evidence="1">
    <location>
        <begin position="20"/>
        <end position="219"/>
    </location>
</feature>
<proteinExistence type="predicted"/>
<keyword evidence="3" id="KW-1185">Reference proteome</keyword>
<evidence type="ECO:0000313" key="2">
    <source>
        <dbReference type="EMBL" id="KAJ7364028.1"/>
    </source>
</evidence>
<organism evidence="2 3">
    <name type="scientific">Mycena albidolilacea</name>
    <dbReference type="NCBI Taxonomy" id="1033008"/>
    <lineage>
        <taxon>Eukaryota</taxon>
        <taxon>Fungi</taxon>
        <taxon>Dikarya</taxon>
        <taxon>Basidiomycota</taxon>
        <taxon>Agaricomycotina</taxon>
        <taxon>Agaricomycetes</taxon>
        <taxon>Agaricomycetidae</taxon>
        <taxon>Agaricales</taxon>
        <taxon>Marasmiineae</taxon>
        <taxon>Mycenaceae</taxon>
        <taxon>Mycena</taxon>
    </lineage>
</organism>
<name>A0AAD7F1W0_9AGAR</name>
<dbReference type="AlphaFoldDB" id="A0AAD7F1W0"/>
<feature type="signal peptide" evidence="1">
    <location>
        <begin position="1"/>
        <end position="19"/>
    </location>
</feature>
<comment type="caution">
    <text evidence="2">The sequence shown here is derived from an EMBL/GenBank/DDBJ whole genome shotgun (WGS) entry which is preliminary data.</text>
</comment>
<dbReference type="Proteomes" id="UP001218218">
    <property type="component" value="Unassembled WGS sequence"/>
</dbReference>
<evidence type="ECO:0000256" key="1">
    <source>
        <dbReference type="SAM" id="SignalP"/>
    </source>
</evidence>
<reference evidence="2" key="1">
    <citation type="submission" date="2023-03" db="EMBL/GenBank/DDBJ databases">
        <title>Massive genome expansion in bonnet fungi (Mycena s.s.) driven by repeated elements and novel gene families across ecological guilds.</title>
        <authorList>
            <consortium name="Lawrence Berkeley National Laboratory"/>
            <person name="Harder C.B."/>
            <person name="Miyauchi S."/>
            <person name="Viragh M."/>
            <person name="Kuo A."/>
            <person name="Thoen E."/>
            <person name="Andreopoulos B."/>
            <person name="Lu D."/>
            <person name="Skrede I."/>
            <person name="Drula E."/>
            <person name="Henrissat B."/>
            <person name="Morin E."/>
            <person name="Kohler A."/>
            <person name="Barry K."/>
            <person name="LaButti K."/>
            <person name="Morin E."/>
            <person name="Salamov A."/>
            <person name="Lipzen A."/>
            <person name="Mereny Z."/>
            <person name="Hegedus B."/>
            <person name="Baldrian P."/>
            <person name="Stursova M."/>
            <person name="Weitz H."/>
            <person name="Taylor A."/>
            <person name="Grigoriev I.V."/>
            <person name="Nagy L.G."/>
            <person name="Martin F."/>
            <person name="Kauserud H."/>
        </authorList>
    </citation>
    <scope>NUCLEOTIDE SEQUENCE</scope>
    <source>
        <strain evidence="2">CBHHK002</strain>
    </source>
</reference>
<gene>
    <name evidence="2" type="ORF">DFH08DRAFT_949653</name>
</gene>
<sequence length="219" mass="23960">MFAAPTVLFVSLLALTSVAKPLSYRREQALVLRGAPLLSLQARSNDSVSFNNYNNISQLQGFDDFNGKDNFNGGQNDQTIVIKEVEKKCEVVKIEIVQQKLAILQELAKRIITEQICDVQVQTIVLQQHNGALQVFRDDIQRKTVTRQVGFDEQVASKFSQVVKEDGTLSVDDNGFSGSDVGKNLVVPSGNNWDDSTGPARVQAALDASESALNSTSSQ</sequence>
<evidence type="ECO:0000313" key="3">
    <source>
        <dbReference type="Proteomes" id="UP001218218"/>
    </source>
</evidence>
<dbReference type="EMBL" id="JARIHO010000003">
    <property type="protein sequence ID" value="KAJ7364028.1"/>
    <property type="molecule type" value="Genomic_DNA"/>
</dbReference>